<dbReference type="SUPFAM" id="SSF144091">
    <property type="entry name" value="Rhomboid-like"/>
    <property type="match status" value="1"/>
</dbReference>
<organism evidence="7 8">
    <name type="scientific">Pseudonocardia oroxyli</name>
    <dbReference type="NCBI Taxonomy" id="366584"/>
    <lineage>
        <taxon>Bacteria</taxon>
        <taxon>Bacillati</taxon>
        <taxon>Actinomycetota</taxon>
        <taxon>Actinomycetes</taxon>
        <taxon>Pseudonocardiales</taxon>
        <taxon>Pseudonocardiaceae</taxon>
        <taxon>Pseudonocardia</taxon>
    </lineage>
</organism>
<evidence type="ECO:0000256" key="1">
    <source>
        <dbReference type="ARBA" id="ARBA00004141"/>
    </source>
</evidence>
<keyword evidence="7" id="KW-0645">Protease</keyword>
<evidence type="ECO:0000313" key="8">
    <source>
        <dbReference type="Proteomes" id="UP000198967"/>
    </source>
</evidence>
<gene>
    <name evidence="7" type="ORF">SAMN05216377_11361</name>
</gene>
<feature type="transmembrane region" description="Helical" evidence="5">
    <location>
        <begin position="178"/>
        <end position="198"/>
    </location>
</feature>
<evidence type="ECO:0000313" key="7">
    <source>
        <dbReference type="EMBL" id="SDG59210.1"/>
    </source>
</evidence>
<dbReference type="RefSeq" id="WP_176921432.1">
    <property type="nucleotide sequence ID" value="NZ_FNBE01000013.1"/>
</dbReference>
<dbReference type="InterPro" id="IPR022764">
    <property type="entry name" value="Peptidase_S54_rhomboid_dom"/>
</dbReference>
<comment type="subcellular location">
    <subcellularLocation>
        <location evidence="1">Membrane</location>
        <topology evidence="1">Multi-pass membrane protein</topology>
    </subcellularLocation>
</comment>
<keyword evidence="7" id="KW-0378">Hydrolase</keyword>
<evidence type="ECO:0000256" key="2">
    <source>
        <dbReference type="ARBA" id="ARBA00022692"/>
    </source>
</evidence>
<dbReference type="EMBL" id="FNBE01000013">
    <property type="protein sequence ID" value="SDG59210.1"/>
    <property type="molecule type" value="Genomic_DNA"/>
</dbReference>
<reference evidence="7 8" key="1">
    <citation type="submission" date="2016-10" db="EMBL/GenBank/DDBJ databases">
        <authorList>
            <person name="de Groot N.N."/>
        </authorList>
    </citation>
    <scope>NUCLEOTIDE SEQUENCE [LARGE SCALE GENOMIC DNA]</scope>
    <source>
        <strain evidence="7 8">CGMCC 4.3143</strain>
    </source>
</reference>
<evidence type="ECO:0000256" key="5">
    <source>
        <dbReference type="SAM" id="Phobius"/>
    </source>
</evidence>
<dbReference type="GO" id="GO:0016020">
    <property type="term" value="C:membrane"/>
    <property type="evidence" value="ECO:0007669"/>
    <property type="project" value="UniProtKB-SubCell"/>
</dbReference>
<dbReference type="GO" id="GO:0004252">
    <property type="term" value="F:serine-type endopeptidase activity"/>
    <property type="evidence" value="ECO:0007669"/>
    <property type="project" value="InterPro"/>
</dbReference>
<dbReference type="AlphaFoldDB" id="A0A1G7VJU5"/>
<feature type="domain" description="Peptidase S54 rhomboid" evidence="6">
    <location>
        <begin position="64"/>
        <end position="199"/>
    </location>
</feature>
<dbReference type="Proteomes" id="UP000198967">
    <property type="component" value="Unassembled WGS sequence"/>
</dbReference>
<dbReference type="InterPro" id="IPR035952">
    <property type="entry name" value="Rhomboid-like_sf"/>
</dbReference>
<protein>
    <submittedName>
        <fullName evidence="7">Membrane associated serine protease, rhomboid family</fullName>
    </submittedName>
</protein>
<dbReference type="Pfam" id="PF01694">
    <property type="entry name" value="Rhomboid"/>
    <property type="match status" value="1"/>
</dbReference>
<feature type="transmembrane region" description="Helical" evidence="5">
    <location>
        <begin position="154"/>
        <end position="172"/>
    </location>
</feature>
<dbReference type="Gene3D" id="1.20.1540.10">
    <property type="entry name" value="Rhomboid-like"/>
    <property type="match status" value="1"/>
</dbReference>
<keyword evidence="8" id="KW-1185">Reference proteome</keyword>
<accession>A0A1G7VJU5</accession>
<feature type="transmembrane region" description="Helical" evidence="5">
    <location>
        <begin position="127"/>
        <end position="147"/>
    </location>
</feature>
<feature type="transmembrane region" description="Helical" evidence="5">
    <location>
        <begin position="77"/>
        <end position="95"/>
    </location>
</feature>
<evidence type="ECO:0000256" key="4">
    <source>
        <dbReference type="ARBA" id="ARBA00023136"/>
    </source>
</evidence>
<dbReference type="STRING" id="366584.SAMN05216377_11361"/>
<dbReference type="GO" id="GO:0006508">
    <property type="term" value="P:proteolysis"/>
    <property type="evidence" value="ECO:0007669"/>
    <property type="project" value="UniProtKB-KW"/>
</dbReference>
<sequence length="207" mass="22168">MTLPQVPAPTPPRSLSRIIPPHPLRAAVIMLVFTGALYALELFDQATGEGLDNDGIIARNLDGLWGILWAPLLHGGWPHLIANTLPFLVFGWLAMAGGLRQWVGVTALIWIGSGVMVWLTAPSFVSTIGMSGVIFGWLLFLLVRGFFARSGKQILLGLVLLVLEGGMLFGVLPGTPGISWQAHLFGAVFGILAAWLVAKADRRTAIA</sequence>
<keyword evidence="4 5" id="KW-0472">Membrane</keyword>
<dbReference type="PANTHER" id="PTHR43066">
    <property type="entry name" value="RHOMBOID-RELATED PROTEIN"/>
    <property type="match status" value="1"/>
</dbReference>
<proteinExistence type="predicted"/>
<keyword evidence="2 5" id="KW-0812">Transmembrane</keyword>
<evidence type="ECO:0000256" key="3">
    <source>
        <dbReference type="ARBA" id="ARBA00022989"/>
    </source>
</evidence>
<evidence type="ECO:0000259" key="6">
    <source>
        <dbReference type="Pfam" id="PF01694"/>
    </source>
</evidence>
<feature type="transmembrane region" description="Helical" evidence="5">
    <location>
        <begin position="23"/>
        <end position="40"/>
    </location>
</feature>
<keyword evidence="3 5" id="KW-1133">Transmembrane helix</keyword>
<feature type="transmembrane region" description="Helical" evidence="5">
    <location>
        <begin position="102"/>
        <end position="121"/>
    </location>
</feature>
<name>A0A1G7VJU5_PSEOR</name>